<protein>
    <submittedName>
        <fullName evidence="3">Uncharacterized protein</fullName>
    </submittedName>
</protein>
<organism evidence="3 4">
    <name type="scientific">Lactococcus lactis subsp. cremoris</name>
    <name type="common">Streptococcus cremoris</name>
    <dbReference type="NCBI Taxonomy" id="1359"/>
    <lineage>
        <taxon>Bacteria</taxon>
        <taxon>Bacillati</taxon>
        <taxon>Bacillota</taxon>
        <taxon>Bacilli</taxon>
        <taxon>Lactobacillales</taxon>
        <taxon>Streptococcaceae</taxon>
        <taxon>Lactococcus</taxon>
    </lineage>
</organism>
<proteinExistence type="predicted"/>
<gene>
    <name evidence="3" type="ORF">LLJM3_2002</name>
</gene>
<dbReference type="EMBL" id="CP015901">
    <property type="protein sequence ID" value="ARE24179.1"/>
    <property type="molecule type" value="Genomic_DNA"/>
</dbReference>
<keyword evidence="2" id="KW-0472">Membrane</keyword>
<evidence type="ECO:0000256" key="2">
    <source>
        <dbReference type="SAM" id="Phobius"/>
    </source>
</evidence>
<feature type="compositionally biased region" description="Basic and acidic residues" evidence="1">
    <location>
        <begin position="1"/>
        <end position="11"/>
    </location>
</feature>
<sequence length="123" mass="14130">MELEKIVEQHESQLQQQSKEIKQHSKEIARLSDMSVEIQKQMSEGLARVDESNRFLREQNTRQSEQNAQILQAVIKGNESSDEHQFQLKLLDKTNFWKLTIGIGGSAAAIFAALTEIIKLFFK</sequence>
<evidence type="ECO:0000256" key="1">
    <source>
        <dbReference type="SAM" id="MobiDB-lite"/>
    </source>
</evidence>
<keyword evidence="2" id="KW-1133">Transmembrane helix</keyword>
<dbReference type="Proteomes" id="UP000192161">
    <property type="component" value="Chromosome"/>
</dbReference>
<reference evidence="3 4" key="1">
    <citation type="journal article" date="2017" name="BMC Genomics">
        <title>Comparative and functional genomics of the Lactococcus lactis taxon; insights into evolution and niche adaptation.</title>
        <authorList>
            <person name="Kelleher P."/>
            <person name="Bottacini F."/>
            <person name="Mahony J."/>
            <person name="Kilcawley K.N."/>
            <person name="van Sinderen D."/>
        </authorList>
    </citation>
    <scope>NUCLEOTIDE SEQUENCE [LARGE SCALE GENOMIC DNA]</scope>
    <source>
        <strain evidence="3 4">JM3</strain>
    </source>
</reference>
<name>A0AA34TKC9_LACLC</name>
<feature type="region of interest" description="Disordered" evidence="1">
    <location>
        <begin position="1"/>
        <end position="21"/>
    </location>
</feature>
<dbReference type="AlphaFoldDB" id="A0AA34TKC9"/>
<evidence type="ECO:0000313" key="3">
    <source>
        <dbReference type="EMBL" id="ARE24179.1"/>
    </source>
</evidence>
<accession>A0AA34TKC9</accession>
<dbReference type="RefSeq" id="WP_011676904.1">
    <property type="nucleotide sequence ID" value="NZ_CP015901.2"/>
</dbReference>
<feature type="transmembrane region" description="Helical" evidence="2">
    <location>
        <begin position="96"/>
        <end position="122"/>
    </location>
</feature>
<evidence type="ECO:0000313" key="4">
    <source>
        <dbReference type="Proteomes" id="UP000192161"/>
    </source>
</evidence>
<keyword evidence="2" id="KW-0812">Transmembrane</keyword>